<sequence length="440" mass="46503">MLAAPCAGASRQLATRLPAAASAARPPNGRRDVTAAAVKRRTKRTEAVGEDGAVSRDQAQKLKVLHDVIANINMKHGDGALMSLGDKPLAVAVSPSGCLTLDRALGGGYPKGRIVEIFGPESSGKTTLALHAIAEIQKAGGNAVFIDAEHAFDQTYAKKVGVDTSALLVSQPDHGEMAFNILDELVRSGSVDIVVVDSVSALTPRSEVEGDIGTPQVGAQARLMSLALRKVAANASKSGCTIIFLNQLRYKVGVLYGNPETTSGGQALKFYSSIRLDIRSKDKVVVGTDVIGNRVKVKVVKNKVAPPFEIAEFDMIFGHGIDALGCVLDAGESLDVVARKGAYYYYGETRLGQGREKALAFLRENPEVRQQIESAVHEALLSTRREVSRGRPVGGDDSGFDFAPAAAEGDLFPEGEDLDAGLDDLEAKIERQQQLAGSGA</sequence>
<evidence type="ECO:0000313" key="13">
    <source>
        <dbReference type="Proteomes" id="UP000247498"/>
    </source>
</evidence>
<feature type="region of interest" description="Disordered" evidence="9">
    <location>
        <begin position="18"/>
        <end position="52"/>
    </location>
</feature>
<evidence type="ECO:0000256" key="4">
    <source>
        <dbReference type="ARBA" id="ARBA00023125"/>
    </source>
</evidence>
<dbReference type="GO" id="GO:0005524">
    <property type="term" value="F:ATP binding"/>
    <property type="evidence" value="ECO:0007669"/>
    <property type="project" value="UniProtKB-KW"/>
</dbReference>
<evidence type="ECO:0000256" key="2">
    <source>
        <dbReference type="ARBA" id="ARBA00022741"/>
    </source>
</evidence>
<keyword evidence="3 7" id="KW-0067">ATP-binding</keyword>
<dbReference type="NCBIfam" id="TIGR02012">
    <property type="entry name" value="tigrfam_recA"/>
    <property type="match status" value="1"/>
</dbReference>
<dbReference type="HAMAP" id="MF_00268">
    <property type="entry name" value="RecA"/>
    <property type="match status" value="1"/>
</dbReference>
<dbReference type="AlphaFoldDB" id="A0A2V0P802"/>
<dbReference type="InterPro" id="IPR023400">
    <property type="entry name" value="RecA_C_sf"/>
</dbReference>
<evidence type="ECO:0000256" key="8">
    <source>
        <dbReference type="RuleBase" id="RU004527"/>
    </source>
</evidence>
<keyword evidence="13" id="KW-1185">Reference proteome</keyword>
<dbReference type="GO" id="GO:0006281">
    <property type="term" value="P:DNA repair"/>
    <property type="evidence" value="ECO:0007669"/>
    <property type="project" value="InterPro"/>
</dbReference>
<dbReference type="SUPFAM" id="SSF52540">
    <property type="entry name" value="P-loop containing nucleoside triphosphate hydrolases"/>
    <property type="match status" value="1"/>
</dbReference>
<keyword evidence="5 8" id="KW-0233">DNA recombination</keyword>
<dbReference type="PROSITE" id="PS50163">
    <property type="entry name" value="RECA_3"/>
    <property type="match status" value="1"/>
</dbReference>
<comment type="similarity">
    <text evidence="1 7">Belongs to the RecA family.</text>
</comment>
<dbReference type="GO" id="GO:0140664">
    <property type="term" value="F:ATP-dependent DNA damage sensor activity"/>
    <property type="evidence" value="ECO:0007669"/>
    <property type="project" value="InterPro"/>
</dbReference>
<dbReference type="PANTHER" id="PTHR45900">
    <property type="entry name" value="RECA"/>
    <property type="match status" value="1"/>
</dbReference>
<evidence type="ECO:0000256" key="7">
    <source>
        <dbReference type="RuleBase" id="RU003422"/>
    </source>
</evidence>
<dbReference type="PANTHER" id="PTHR45900:SF1">
    <property type="entry name" value="MITOCHONDRIAL DNA REPAIR PROTEIN RECA HOMOLOG-RELATED"/>
    <property type="match status" value="1"/>
</dbReference>
<dbReference type="CDD" id="cd00983">
    <property type="entry name" value="RecA"/>
    <property type="match status" value="1"/>
</dbReference>
<dbReference type="Pfam" id="PF21096">
    <property type="entry name" value="RecA_C"/>
    <property type="match status" value="1"/>
</dbReference>
<comment type="function">
    <text evidence="6">Involved in recombination ability and DNA strand transfer activity.</text>
</comment>
<feature type="domain" description="RecA family profile 2" evidence="11">
    <location>
        <begin position="253"/>
        <end position="326"/>
    </location>
</feature>
<keyword evidence="2 7" id="KW-0547">Nucleotide-binding</keyword>
<evidence type="ECO:0000313" key="12">
    <source>
        <dbReference type="EMBL" id="GBF95052.1"/>
    </source>
</evidence>
<dbReference type="PROSITE" id="PS50162">
    <property type="entry name" value="RECA_2"/>
    <property type="match status" value="1"/>
</dbReference>
<feature type="domain" description="RecA family profile 1" evidence="10">
    <location>
        <begin position="90"/>
        <end position="248"/>
    </location>
</feature>
<feature type="compositionally biased region" description="Low complexity" evidence="9">
    <location>
        <begin position="18"/>
        <end position="27"/>
    </location>
</feature>
<dbReference type="InterPro" id="IPR003593">
    <property type="entry name" value="AAA+_ATPase"/>
</dbReference>
<keyword evidence="4 8" id="KW-0238">DNA-binding</keyword>
<proteinExistence type="inferred from homology"/>
<evidence type="ECO:0000256" key="6">
    <source>
        <dbReference type="ARBA" id="ARBA00056887"/>
    </source>
</evidence>
<dbReference type="InterPro" id="IPR049261">
    <property type="entry name" value="RecA-like_C"/>
</dbReference>
<keyword evidence="8" id="KW-0227">DNA damage</keyword>
<evidence type="ECO:0000259" key="10">
    <source>
        <dbReference type="PROSITE" id="PS50162"/>
    </source>
</evidence>
<comment type="caution">
    <text evidence="12">The sequence shown here is derived from an EMBL/GenBank/DDBJ whole genome shotgun (WGS) entry which is preliminary data.</text>
</comment>
<dbReference type="InterPro" id="IPR027417">
    <property type="entry name" value="P-loop_NTPase"/>
</dbReference>
<organism evidence="12 13">
    <name type="scientific">Raphidocelis subcapitata</name>
    <dbReference type="NCBI Taxonomy" id="307507"/>
    <lineage>
        <taxon>Eukaryota</taxon>
        <taxon>Viridiplantae</taxon>
        <taxon>Chlorophyta</taxon>
        <taxon>core chlorophytes</taxon>
        <taxon>Chlorophyceae</taxon>
        <taxon>CS clade</taxon>
        <taxon>Sphaeropleales</taxon>
        <taxon>Selenastraceae</taxon>
        <taxon>Raphidocelis</taxon>
    </lineage>
</organism>
<dbReference type="Proteomes" id="UP000247498">
    <property type="component" value="Unassembled WGS sequence"/>
</dbReference>
<dbReference type="InterPro" id="IPR020587">
    <property type="entry name" value="RecA_monomer-monomer_interface"/>
</dbReference>
<accession>A0A2V0P802</accession>
<dbReference type="InParanoid" id="A0A2V0P802"/>
<protein>
    <submittedName>
        <fullName evidence="12">Uncharacterized protein</fullName>
    </submittedName>
</protein>
<dbReference type="PROSITE" id="PS00321">
    <property type="entry name" value="RECA_1"/>
    <property type="match status" value="1"/>
</dbReference>
<evidence type="ECO:0000259" key="11">
    <source>
        <dbReference type="PROSITE" id="PS50163"/>
    </source>
</evidence>
<dbReference type="FunCoup" id="A0A2V0P802">
    <property type="interactions" value="135"/>
</dbReference>
<dbReference type="Gene3D" id="3.40.50.300">
    <property type="entry name" value="P-loop containing nucleotide triphosphate hydrolases"/>
    <property type="match status" value="1"/>
</dbReference>
<dbReference type="OrthoDB" id="5957327at2759"/>
<dbReference type="GO" id="GO:0006310">
    <property type="term" value="P:DNA recombination"/>
    <property type="evidence" value="ECO:0007669"/>
    <property type="project" value="UniProtKB-KW"/>
</dbReference>
<dbReference type="Pfam" id="PF00154">
    <property type="entry name" value="RecA_N"/>
    <property type="match status" value="1"/>
</dbReference>
<evidence type="ECO:0000256" key="1">
    <source>
        <dbReference type="ARBA" id="ARBA00009391"/>
    </source>
</evidence>
<reference evidence="12 13" key="1">
    <citation type="journal article" date="2018" name="Sci. Rep.">
        <title>Raphidocelis subcapitata (=Pseudokirchneriella subcapitata) provides an insight into genome evolution and environmental adaptations in the Sphaeropleales.</title>
        <authorList>
            <person name="Suzuki S."/>
            <person name="Yamaguchi H."/>
            <person name="Nakajima N."/>
            <person name="Kawachi M."/>
        </authorList>
    </citation>
    <scope>NUCLEOTIDE SEQUENCE [LARGE SCALE GENOMIC DNA]</scope>
    <source>
        <strain evidence="12 13">NIES-35</strain>
    </source>
</reference>
<evidence type="ECO:0000256" key="3">
    <source>
        <dbReference type="ARBA" id="ARBA00022840"/>
    </source>
</evidence>
<evidence type="ECO:0000256" key="5">
    <source>
        <dbReference type="ARBA" id="ARBA00023172"/>
    </source>
</evidence>
<dbReference type="SUPFAM" id="SSF54752">
    <property type="entry name" value="RecA protein, C-terminal domain"/>
    <property type="match status" value="1"/>
</dbReference>
<dbReference type="InterPro" id="IPR049428">
    <property type="entry name" value="RecA-like_N"/>
</dbReference>
<dbReference type="InterPro" id="IPR020588">
    <property type="entry name" value="RecA_ATP-bd"/>
</dbReference>
<dbReference type="EMBL" id="BDRX01000059">
    <property type="protein sequence ID" value="GBF95052.1"/>
    <property type="molecule type" value="Genomic_DNA"/>
</dbReference>
<name>A0A2V0P802_9CHLO</name>
<evidence type="ECO:0000256" key="9">
    <source>
        <dbReference type="SAM" id="MobiDB-lite"/>
    </source>
</evidence>
<dbReference type="SMART" id="SM00382">
    <property type="entry name" value="AAA"/>
    <property type="match status" value="1"/>
</dbReference>
<dbReference type="InterPro" id="IPR020584">
    <property type="entry name" value="DNA_recomb/repair_RecA_CS"/>
</dbReference>
<dbReference type="GO" id="GO:0003697">
    <property type="term" value="F:single-stranded DNA binding"/>
    <property type="evidence" value="ECO:0007669"/>
    <property type="project" value="InterPro"/>
</dbReference>
<dbReference type="InterPro" id="IPR013765">
    <property type="entry name" value="DNA_recomb/repair_RecA"/>
</dbReference>
<dbReference type="PRINTS" id="PR00142">
    <property type="entry name" value="RECA"/>
</dbReference>
<dbReference type="FunFam" id="3.40.50.300:FF:000087">
    <property type="entry name" value="Recombinase RecA"/>
    <property type="match status" value="1"/>
</dbReference>
<gene>
    <name evidence="12" type="ORF">Rsub_07553</name>
</gene>
<dbReference type="STRING" id="307507.A0A2V0P802"/>